<reference evidence="2" key="1">
    <citation type="journal article" date="2015" name="Appl. Environ. Microbiol.">
        <title>Nanoarchaeota, Their Sulfolobales Host, and Nanoarchaeota Virus Distribution across Yellowstone National Park Hot Springs.</title>
        <authorList>
            <person name="Munson-McGee J.H."/>
            <person name="Field E.K."/>
            <person name="Bateson M."/>
            <person name="Rooney C."/>
            <person name="Stepanauskas R."/>
            <person name="Young M.J."/>
        </authorList>
    </citation>
    <scope>NUCLEOTIDE SEQUENCE [LARGE SCALE GENOMIC DNA]</scope>
    <source>
        <strain evidence="2">SCGC AB-777_F03</strain>
    </source>
</reference>
<dbReference type="EMBL" id="QEFP01000012">
    <property type="protein sequence ID" value="PVU68428.1"/>
    <property type="molecule type" value="Genomic_DNA"/>
</dbReference>
<protein>
    <submittedName>
        <fullName evidence="2">Uncharacterized protein</fullName>
    </submittedName>
</protein>
<name>A0A2T9WKS6_NANST</name>
<sequence length="335" mass="39669">MGFYKYIRRSLEKILQKAGKDGELKFMFARPIAPYNIETILALLHIKGIINTIDKYEYEVNNVILDILQWGDDKFSFYNQKKKIFVRPQILYSKSRYNIAVESKSQLKKNIKIIRDVYLDVNKISEMAEETELTYMNESLNYLRNRGKVTNGIVNILDFWGLATLYYIGGVSKRIFEINNYKIEEFEDKIELVNKEFKNGIKIANKVEYKISGYKLSFEYNDKQLRFRIYDASHIYKEESKKYKMEMNPYIALALLSGSGYVLLEEDPRKPSAGKKTRRLYKEAKNKTGYDILPLELYMQKLIKRRIIGEENYVKFISKNITPYIINTIRYIYGI</sequence>
<gene>
    <name evidence="1" type="ORF">DDW03_001740</name>
    <name evidence="2" type="ORF">DDW03_02515</name>
</gene>
<comment type="caution">
    <text evidence="2">The sequence shown here is derived from an EMBL/GenBank/DDBJ whole genome shotgun (WGS) entry which is preliminary data.</text>
</comment>
<reference evidence="2" key="2">
    <citation type="submission" date="2017-05" db="EMBL/GenBank/DDBJ databases">
        <authorList>
            <person name="Song R."/>
            <person name="Chenine A.L."/>
            <person name="Ruprecht R.M."/>
        </authorList>
    </citation>
    <scope>NUCLEOTIDE SEQUENCE</scope>
    <source>
        <strain evidence="2">SCGC AB-777_F03</strain>
    </source>
</reference>
<dbReference type="RefSeq" id="WP_228615343.1">
    <property type="nucleotide sequence ID" value="NZ_QEFP02000008.1"/>
</dbReference>
<proteinExistence type="predicted"/>
<accession>A0A2T9WKS6</accession>
<dbReference type="Proteomes" id="UP000245509">
    <property type="component" value="Unassembled WGS sequence"/>
</dbReference>
<evidence type="ECO:0000313" key="2">
    <source>
        <dbReference type="EMBL" id="PVU68428.1"/>
    </source>
</evidence>
<evidence type="ECO:0000313" key="1">
    <source>
        <dbReference type="EMBL" id="MCC5447118.1"/>
    </source>
</evidence>
<reference evidence="1" key="3">
    <citation type="submission" date="2017-05" db="EMBL/GenBank/DDBJ databases">
        <authorList>
            <person name="Munson-Mcgee J.H."/>
        </authorList>
    </citation>
    <scope>NUCLEOTIDE SEQUENCE</scope>
    <source>
        <strain evidence="1">SCGC AB-777_F03</strain>
    </source>
</reference>
<dbReference type="AlphaFoldDB" id="A0A2T9WKS6"/>
<organism evidence="2">
    <name type="scientific">Nanobsidianus stetteri</name>
    <dbReference type="NCBI Taxonomy" id="1294122"/>
    <lineage>
        <taxon>Archaea</taxon>
        <taxon>Nanobdellota</taxon>
        <taxon>Candidatus Nanoarchaeia</taxon>
        <taxon>Nanoarchaeales</taxon>
        <taxon>Nanopusillaceae</taxon>
        <taxon>Candidatus Nanobsidianus</taxon>
    </lineage>
</organism>
<reference evidence="1" key="4">
    <citation type="submission" date="2021-11" db="EMBL/GenBank/DDBJ databases">
        <authorList>
            <person name="Munson-Mcgee J."/>
            <person name="Field E."/>
            <person name="Bateson M."/>
            <person name="Rooney C."/>
            <person name="Stepanauskas R."/>
            <person name="Young M."/>
        </authorList>
    </citation>
    <scope>NUCLEOTIDE SEQUENCE</scope>
    <source>
        <strain evidence="1">SCGC AB-777_F03</strain>
    </source>
</reference>
<dbReference type="EMBL" id="QEFP02000008">
    <property type="protein sequence ID" value="MCC5447118.1"/>
    <property type="molecule type" value="Genomic_DNA"/>
</dbReference>